<evidence type="ECO:0000313" key="2">
    <source>
        <dbReference type="EMBL" id="OGK17723.1"/>
    </source>
</evidence>
<accession>A0A1F7GFR8</accession>
<dbReference type="Pfam" id="PF13482">
    <property type="entry name" value="RNase_H_2"/>
    <property type="match status" value="1"/>
</dbReference>
<dbReference type="InterPro" id="IPR012337">
    <property type="entry name" value="RNaseH-like_sf"/>
</dbReference>
<evidence type="ECO:0000259" key="1">
    <source>
        <dbReference type="Pfam" id="PF13482"/>
    </source>
</evidence>
<dbReference type="Proteomes" id="UP000176850">
    <property type="component" value="Unassembled WGS sequence"/>
</dbReference>
<dbReference type="GO" id="GO:0003676">
    <property type="term" value="F:nucleic acid binding"/>
    <property type="evidence" value="ECO:0007669"/>
    <property type="project" value="InterPro"/>
</dbReference>
<organism evidence="2 3">
    <name type="scientific">Candidatus Roizmanbacteria bacterium RIFCSPHIGHO2_01_FULL_39_24</name>
    <dbReference type="NCBI Taxonomy" id="1802032"/>
    <lineage>
        <taxon>Bacteria</taxon>
        <taxon>Candidatus Roizmaniibacteriota</taxon>
    </lineage>
</organism>
<dbReference type="InterPro" id="IPR036397">
    <property type="entry name" value="RNaseH_sf"/>
</dbReference>
<dbReference type="SUPFAM" id="SSF53098">
    <property type="entry name" value="Ribonuclease H-like"/>
    <property type="match status" value="1"/>
</dbReference>
<sequence>MRKPVVLDLETQHTFREFAEHKKLRISTVAVYDYGTDTMKSFLESQLADLYKILENASMLIGFNIVNFDLPVLQAYYPGDVTQFKTFDILDDIKEKLGHRLALDDVVRATLGKKKSGHGLAAIELYKEGKIKELQQYCEDDVTLTRQLFDFGVENGEIYYMDHMGKATIKVDWKRVFAEKEKNDISLTLPF</sequence>
<dbReference type="AlphaFoldDB" id="A0A1F7GFR8"/>
<name>A0A1F7GFR8_9BACT</name>
<protein>
    <recommendedName>
        <fullName evidence="1">YprB ribonuclease H-like domain-containing protein</fullName>
    </recommendedName>
</protein>
<gene>
    <name evidence="2" type="ORF">A2799_01765</name>
</gene>
<reference evidence="2 3" key="1">
    <citation type="journal article" date="2016" name="Nat. Commun.">
        <title>Thousands of microbial genomes shed light on interconnected biogeochemical processes in an aquifer system.</title>
        <authorList>
            <person name="Anantharaman K."/>
            <person name="Brown C.T."/>
            <person name="Hug L.A."/>
            <person name="Sharon I."/>
            <person name="Castelle C.J."/>
            <person name="Probst A.J."/>
            <person name="Thomas B.C."/>
            <person name="Singh A."/>
            <person name="Wilkins M.J."/>
            <person name="Karaoz U."/>
            <person name="Brodie E.L."/>
            <person name="Williams K.H."/>
            <person name="Hubbard S.S."/>
            <person name="Banfield J.F."/>
        </authorList>
    </citation>
    <scope>NUCLEOTIDE SEQUENCE [LARGE SCALE GENOMIC DNA]</scope>
</reference>
<dbReference type="InterPro" id="IPR038720">
    <property type="entry name" value="YprB_RNase_H-like_dom"/>
</dbReference>
<feature type="domain" description="YprB ribonuclease H-like" evidence="1">
    <location>
        <begin position="7"/>
        <end position="150"/>
    </location>
</feature>
<evidence type="ECO:0000313" key="3">
    <source>
        <dbReference type="Proteomes" id="UP000176850"/>
    </source>
</evidence>
<proteinExistence type="predicted"/>
<dbReference type="EMBL" id="MFZH01000038">
    <property type="protein sequence ID" value="OGK17723.1"/>
    <property type="molecule type" value="Genomic_DNA"/>
</dbReference>
<comment type="caution">
    <text evidence="2">The sequence shown here is derived from an EMBL/GenBank/DDBJ whole genome shotgun (WGS) entry which is preliminary data.</text>
</comment>
<dbReference type="Gene3D" id="3.30.420.10">
    <property type="entry name" value="Ribonuclease H-like superfamily/Ribonuclease H"/>
    <property type="match status" value="1"/>
</dbReference>